<name>A0ACC1R9A1_9HYPO</name>
<evidence type="ECO:0000313" key="1">
    <source>
        <dbReference type="EMBL" id="KAJ3500257.1"/>
    </source>
</evidence>
<gene>
    <name evidence="1" type="ORF">NM208_g17186</name>
</gene>
<reference evidence="1" key="1">
    <citation type="submission" date="2022-08" db="EMBL/GenBank/DDBJ databases">
        <title>Genome Sequence of Fusarium decemcellulare.</title>
        <authorList>
            <person name="Buettner E."/>
        </authorList>
    </citation>
    <scope>NUCLEOTIDE SEQUENCE</scope>
    <source>
        <strain evidence="1">Babe19</strain>
    </source>
</reference>
<organism evidence="1 2">
    <name type="scientific">Fusarium decemcellulare</name>
    <dbReference type="NCBI Taxonomy" id="57161"/>
    <lineage>
        <taxon>Eukaryota</taxon>
        <taxon>Fungi</taxon>
        <taxon>Dikarya</taxon>
        <taxon>Ascomycota</taxon>
        <taxon>Pezizomycotina</taxon>
        <taxon>Sordariomycetes</taxon>
        <taxon>Hypocreomycetidae</taxon>
        <taxon>Hypocreales</taxon>
        <taxon>Nectriaceae</taxon>
        <taxon>Fusarium</taxon>
        <taxon>Fusarium decemcellulare species complex</taxon>
    </lineage>
</organism>
<dbReference type="Proteomes" id="UP001148629">
    <property type="component" value="Unassembled WGS sequence"/>
</dbReference>
<comment type="caution">
    <text evidence="1">The sequence shown here is derived from an EMBL/GenBank/DDBJ whole genome shotgun (WGS) entry which is preliminary data.</text>
</comment>
<protein>
    <submittedName>
        <fullName evidence="1">Uncharacterized protein</fullName>
    </submittedName>
</protein>
<dbReference type="EMBL" id="JANRMS010005962">
    <property type="protein sequence ID" value="KAJ3500257.1"/>
    <property type="molecule type" value="Genomic_DNA"/>
</dbReference>
<accession>A0ACC1R9A1</accession>
<keyword evidence="2" id="KW-1185">Reference proteome</keyword>
<evidence type="ECO:0000313" key="2">
    <source>
        <dbReference type="Proteomes" id="UP001148629"/>
    </source>
</evidence>
<proteinExistence type="predicted"/>
<sequence>MLIQCRTEFIGLNAYLYKVNIATTAACPCGYRSQTVFHLFVYCPILNPARALLRAQLQQTDFTKLMTKDGAIAADWAISFFNIPPVPVGAPPFTLLARPTSAGLFLRPPGQPKHHQIFLSGNKIFS</sequence>